<dbReference type="Proteomes" id="UP001501570">
    <property type="component" value="Unassembled WGS sequence"/>
</dbReference>
<sequence>MAIVHETTMRPTKLELLTQWLLTRSWNVGGSPHPSSLRGDGETSW</sequence>
<evidence type="ECO:0000313" key="1">
    <source>
        <dbReference type="EMBL" id="GAA5179078.1"/>
    </source>
</evidence>
<organism evidence="1 2">
    <name type="scientific">Rugosimonospora acidiphila</name>
    <dbReference type="NCBI Taxonomy" id="556531"/>
    <lineage>
        <taxon>Bacteria</taxon>
        <taxon>Bacillati</taxon>
        <taxon>Actinomycetota</taxon>
        <taxon>Actinomycetes</taxon>
        <taxon>Micromonosporales</taxon>
        <taxon>Micromonosporaceae</taxon>
        <taxon>Rugosimonospora</taxon>
    </lineage>
</organism>
<keyword evidence="2" id="KW-1185">Reference proteome</keyword>
<comment type="caution">
    <text evidence="1">The sequence shown here is derived from an EMBL/GenBank/DDBJ whole genome shotgun (WGS) entry which is preliminary data.</text>
</comment>
<reference evidence="2" key="1">
    <citation type="journal article" date="2019" name="Int. J. Syst. Evol. Microbiol.">
        <title>The Global Catalogue of Microorganisms (GCM) 10K type strain sequencing project: providing services to taxonomists for standard genome sequencing and annotation.</title>
        <authorList>
            <consortium name="The Broad Institute Genomics Platform"/>
            <consortium name="The Broad Institute Genome Sequencing Center for Infectious Disease"/>
            <person name="Wu L."/>
            <person name="Ma J."/>
        </authorList>
    </citation>
    <scope>NUCLEOTIDE SEQUENCE [LARGE SCALE GENOMIC DNA]</scope>
    <source>
        <strain evidence="2">JCM 18304</strain>
    </source>
</reference>
<dbReference type="EMBL" id="BAABJQ010000002">
    <property type="protein sequence ID" value="GAA5179078.1"/>
    <property type="molecule type" value="Genomic_DNA"/>
</dbReference>
<evidence type="ECO:0000313" key="2">
    <source>
        <dbReference type="Proteomes" id="UP001501570"/>
    </source>
</evidence>
<name>A0ABP9RKW4_9ACTN</name>
<proteinExistence type="predicted"/>
<gene>
    <name evidence="1" type="ORF">GCM10023322_07980</name>
</gene>
<accession>A0ABP9RKW4</accession>
<protein>
    <submittedName>
        <fullName evidence="1">Uncharacterized protein</fullName>
    </submittedName>
</protein>
<dbReference type="RefSeq" id="WP_345626180.1">
    <property type="nucleotide sequence ID" value="NZ_BAABJQ010000002.1"/>
</dbReference>